<dbReference type="Pfam" id="PF06230">
    <property type="entry name" value="LpxI_C"/>
    <property type="match status" value="1"/>
</dbReference>
<dbReference type="InterPro" id="IPR010415">
    <property type="entry name" value="LpxI_C"/>
</dbReference>
<dbReference type="Pfam" id="PF17930">
    <property type="entry name" value="LpxI_N"/>
    <property type="match status" value="1"/>
</dbReference>
<name>A0ABS9Z6H9_9HYPH</name>
<keyword evidence="4" id="KW-1185">Reference proteome</keyword>
<protein>
    <submittedName>
        <fullName evidence="3">UDP-2,3-diacylglucosamine diphosphatase LpxI</fullName>
        <ecNumber evidence="3">3.6.1.54</ecNumber>
    </submittedName>
</protein>
<dbReference type="EMBL" id="JAIVFP010000001">
    <property type="protein sequence ID" value="MCI4683202.1"/>
    <property type="molecule type" value="Genomic_DNA"/>
</dbReference>
<dbReference type="PANTHER" id="PTHR39962:SF1">
    <property type="entry name" value="LPXI FAMILY PROTEIN"/>
    <property type="match status" value="1"/>
</dbReference>
<dbReference type="InterPro" id="IPR053174">
    <property type="entry name" value="LpxI"/>
</dbReference>
<evidence type="ECO:0000259" key="1">
    <source>
        <dbReference type="Pfam" id="PF06230"/>
    </source>
</evidence>
<evidence type="ECO:0000313" key="4">
    <source>
        <dbReference type="Proteomes" id="UP001139104"/>
    </source>
</evidence>
<feature type="domain" description="LpxI C-terminal" evidence="1">
    <location>
        <begin position="138"/>
        <end position="273"/>
    </location>
</feature>
<gene>
    <name evidence="3" type="primary">lpxI</name>
    <name evidence="3" type="ORF">K2U94_10550</name>
</gene>
<proteinExistence type="predicted"/>
<dbReference type="Gene3D" id="3.40.140.80">
    <property type="match status" value="1"/>
</dbReference>
<feature type="domain" description="LpxI N-terminal" evidence="2">
    <location>
        <begin position="4"/>
        <end position="133"/>
    </location>
</feature>
<dbReference type="Proteomes" id="UP001139104">
    <property type="component" value="Unassembled WGS sequence"/>
</dbReference>
<dbReference type="RefSeq" id="WP_243067164.1">
    <property type="nucleotide sequence ID" value="NZ_JAIVFK010000048.1"/>
</dbReference>
<organism evidence="3 4">
    <name type="scientific">Candidatus Rhodoblastus alkanivorans</name>
    <dbReference type="NCBI Taxonomy" id="2954117"/>
    <lineage>
        <taxon>Bacteria</taxon>
        <taxon>Pseudomonadati</taxon>
        <taxon>Pseudomonadota</taxon>
        <taxon>Alphaproteobacteria</taxon>
        <taxon>Hyphomicrobiales</taxon>
        <taxon>Rhodoblastaceae</taxon>
        <taxon>Rhodoblastus</taxon>
    </lineage>
</organism>
<dbReference type="PANTHER" id="PTHR39962">
    <property type="entry name" value="BLL4848 PROTEIN"/>
    <property type="match status" value="1"/>
</dbReference>
<dbReference type="Gene3D" id="3.40.50.20">
    <property type="match status" value="1"/>
</dbReference>
<sequence length="281" mass="29655">MSGKVALICGAGQFPLVAARAAEVRGQEVFLLALKGIASEGVANFPHVWLGVGQLGAALREIEARGIKDICFIGGLGRPEFADLRPDWGAIKRLPDIFRLLKGGDDHALKGVIKLFESEGLRVIGVETLAPELVAAPGEMNRLAFPAEMAEDLAFGHDCLAALSAFDCGQALVLAKRRIVALEAAEGTDAMLLRVAELREKGRWRAKGPAGMLIKAPKKGQDLRVDLPAMGPETVASAAKAGLMGIAVEAGRVLILDRAAVAAQAEKAGLFLYGFSRETQV</sequence>
<dbReference type="GO" id="GO:0016787">
    <property type="term" value="F:hydrolase activity"/>
    <property type="evidence" value="ECO:0007669"/>
    <property type="project" value="UniProtKB-KW"/>
</dbReference>
<dbReference type="EC" id="3.6.1.54" evidence="3"/>
<evidence type="ECO:0000259" key="2">
    <source>
        <dbReference type="Pfam" id="PF17930"/>
    </source>
</evidence>
<dbReference type="InterPro" id="IPR041255">
    <property type="entry name" value="LpxI_N"/>
</dbReference>
<accession>A0ABS9Z6H9</accession>
<evidence type="ECO:0000313" key="3">
    <source>
        <dbReference type="EMBL" id="MCI4683202.1"/>
    </source>
</evidence>
<keyword evidence="3" id="KW-0378">Hydrolase</keyword>
<reference evidence="3" key="1">
    <citation type="journal article" date="2022" name="ISME J.">
        <title>Identification of active gaseous-alkane degraders at natural gas seeps.</title>
        <authorList>
            <person name="Farhan Ul Haque M."/>
            <person name="Hernandez M."/>
            <person name="Crombie A.T."/>
            <person name="Murrell J.C."/>
        </authorList>
    </citation>
    <scope>NUCLEOTIDE SEQUENCE</scope>
    <source>
        <strain evidence="3">PC2</strain>
    </source>
</reference>
<comment type="caution">
    <text evidence="3">The sequence shown here is derived from an EMBL/GenBank/DDBJ whole genome shotgun (WGS) entry which is preliminary data.</text>
</comment>
<dbReference type="InterPro" id="IPR043167">
    <property type="entry name" value="LpxI_C_sf"/>
</dbReference>